<evidence type="ECO:0000256" key="2">
    <source>
        <dbReference type="ARBA" id="ARBA00005819"/>
    </source>
</evidence>
<evidence type="ECO:0000256" key="3">
    <source>
        <dbReference type="ARBA" id="ARBA00020737"/>
    </source>
</evidence>
<dbReference type="InterPro" id="IPR034353">
    <property type="entry name" value="ABT1/ESF2_RRM"/>
</dbReference>
<dbReference type="Ensembl" id="ENSEAST00005011112.2">
    <property type="protein sequence ID" value="ENSEASP00005010213.1"/>
    <property type="gene ID" value="ENSEASG00005007263.2"/>
</dbReference>
<evidence type="ECO:0000313" key="12">
    <source>
        <dbReference type="Proteomes" id="UP000694387"/>
    </source>
</evidence>
<gene>
    <name evidence="11" type="primary">ABT1</name>
</gene>
<evidence type="ECO:0000256" key="5">
    <source>
        <dbReference type="ARBA" id="ARBA00023015"/>
    </source>
</evidence>
<dbReference type="OMA" id="PNGSWAF"/>
<dbReference type="PANTHER" id="PTHR12311:SF7">
    <property type="entry name" value="ACTIVATOR OF BASAL TRANSCRIPTION 1"/>
    <property type="match status" value="1"/>
</dbReference>
<dbReference type="GO" id="GO:0034462">
    <property type="term" value="P:small-subunit processome assembly"/>
    <property type="evidence" value="ECO:0007669"/>
    <property type="project" value="TreeGrafter"/>
</dbReference>
<dbReference type="InterPro" id="IPR035979">
    <property type="entry name" value="RBD_domain_sf"/>
</dbReference>
<dbReference type="GO" id="GO:0000480">
    <property type="term" value="P:endonucleolytic cleavage in 5'-ETS of tricistronic rRNA transcript (SSU-rRNA, 5.8S rRNA, LSU-rRNA)"/>
    <property type="evidence" value="ECO:0007669"/>
    <property type="project" value="TreeGrafter"/>
</dbReference>
<dbReference type="GO" id="GO:0005730">
    <property type="term" value="C:nucleolus"/>
    <property type="evidence" value="ECO:0007669"/>
    <property type="project" value="UniProtKB-SubCell"/>
</dbReference>
<reference evidence="11 12" key="1">
    <citation type="journal article" date="2020" name="Nat. Commun.">
        <title>Donkey genomes provide new insights into domestication and selection for coat color.</title>
        <authorList>
            <person name="Wang"/>
            <person name="C."/>
            <person name="Li"/>
            <person name="H."/>
            <person name="Guo"/>
            <person name="Y."/>
            <person name="Huang"/>
            <person name="J."/>
            <person name="Sun"/>
            <person name="Y."/>
            <person name="Min"/>
            <person name="J."/>
            <person name="Wang"/>
            <person name="J."/>
            <person name="Fang"/>
            <person name="X."/>
            <person name="Zhao"/>
            <person name="Z."/>
            <person name="Wang"/>
            <person name="S."/>
            <person name="Zhang"/>
            <person name="Y."/>
            <person name="Liu"/>
            <person name="Q."/>
            <person name="Jiang"/>
            <person name="Q."/>
            <person name="Wang"/>
            <person name="X."/>
            <person name="Guo"/>
            <person name="Y."/>
            <person name="Yang"/>
            <person name="C."/>
            <person name="Wang"/>
            <person name="Y."/>
            <person name="Tian"/>
            <person name="F."/>
            <person name="Zhuang"/>
            <person name="G."/>
            <person name="Fan"/>
            <person name="Y."/>
            <person name="Gao"/>
            <person name="Q."/>
            <person name="Li"/>
            <person name="Y."/>
            <person name="Ju"/>
            <person name="Z."/>
            <person name="Li"/>
            <person name="J."/>
            <person name="Li"/>
            <person name="R."/>
            <person name="Hou"/>
            <person name="M."/>
            <person name="Yang"/>
            <person name="G."/>
            <person name="Liu"/>
            <person name="G."/>
            <person name="Liu"/>
            <person name="W."/>
            <person name="Guo"/>
            <person name="J."/>
            <person name="Pan"/>
            <person name="S."/>
            <person name="Fan"/>
            <person name="G."/>
            <person name="Zhang"/>
            <person name="W."/>
            <person name="Zhang"/>
            <person name="R."/>
            <person name="Yu"/>
            <person name="J."/>
            <person name="Zhang"/>
            <person name="X."/>
            <person name="Yin"/>
            <person name="Q."/>
            <person name="Ji"/>
            <person name="C."/>
            <person name="Jin"/>
            <person name="Y."/>
            <person name="Yue"/>
            <person name="G."/>
            <person name="Liu"/>
            <person name="M."/>
            <person name="Xu"/>
            <person name="J."/>
            <person name="Liu"/>
            <person name="S."/>
            <person name="Jordana"/>
            <person name="J."/>
            <person name="Noce"/>
            <person name="A."/>
            <person name="Amills"/>
            <person name="M."/>
            <person name="Wu"/>
            <person name="D.D."/>
            <person name="Li"/>
            <person name="S."/>
            <person name="Zhou"/>
            <person name="X. and Zhong"/>
            <person name="J."/>
        </authorList>
    </citation>
    <scope>NUCLEOTIDE SEQUENCE [LARGE SCALE GENOMIC DNA]</scope>
</reference>
<keyword evidence="5" id="KW-0805">Transcription regulation</keyword>
<dbReference type="GeneTree" id="ENSGT00390000002062"/>
<evidence type="ECO:0000256" key="4">
    <source>
        <dbReference type="ARBA" id="ARBA00022884"/>
    </source>
</evidence>
<evidence type="ECO:0000313" key="11">
    <source>
        <dbReference type="Ensembl" id="ENSEASP00005010213.1"/>
    </source>
</evidence>
<organism evidence="11 12">
    <name type="scientific">Equus asinus</name>
    <name type="common">Donkey</name>
    <name type="synonym">Equus africanus asinus</name>
    <dbReference type="NCBI Taxonomy" id="9793"/>
    <lineage>
        <taxon>Eukaryota</taxon>
        <taxon>Metazoa</taxon>
        <taxon>Chordata</taxon>
        <taxon>Craniata</taxon>
        <taxon>Vertebrata</taxon>
        <taxon>Euteleostomi</taxon>
        <taxon>Mammalia</taxon>
        <taxon>Eutheria</taxon>
        <taxon>Laurasiatheria</taxon>
        <taxon>Perissodactyla</taxon>
        <taxon>Equidae</taxon>
        <taxon>Equus</taxon>
    </lineage>
</organism>
<dbReference type="PANTHER" id="PTHR12311">
    <property type="entry name" value="ACTIVATOR OF BASAL TRANSCRIPTION 1"/>
    <property type="match status" value="1"/>
</dbReference>
<dbReference type="CDD" id="cd12263">
    <property type="entry name" value="RRM_ABT1_like"/>
    <property type="match status" value="1"/>
</dbReference>
<evidence type="ECO:0000256" key="7">
    <source>
        <dbReference type="ARBA" id="ARBA00023125"/>
    </source>
</evidence>
<keyword evidence="8" id="KW-0804">Transcription</keyword>
<keyword evidence="12" id="KW-1185">Reference proteome</keyword>
<dbReference type="InterPro" id="IPR012677">
    <property type="entry name" value="Nucleotide-bd_a/b_plait_sf"/>
</dbReference>
<feature type="compositionally biased region" description="Acidic residues" evidence="10">
    <location>
        <begin position="147"/>
        <end position="156"/>
    </location>
</feature>
<accession>A0A8C4LF81</accession>
<dbReference type="Gene3D" id="3.30.70.330">
    <property type="match status" value="1"/>
</dbReference>
<proteinExistence type="inferred from homology"/>
<evidence type="ECO:0000256" key="10">
    <source>
        <dbReference type="SAM" id="MobiDB-lite"/>
    </source>
</evidence>
<feature type="compositionally biased region" description="Acidic residues" evidence="10">
    <location>
        <begin position="124"/>
        <end position="137"/>
    </location>
</feature>
<dbReference type="Proteomes" id="UP000694387">
    <property type="component" value="Chromosome 8"/>
</dbReference>
<name>A0A8C4LF81_EQUAS</name>
<reference evidence="11" key="3">
    <citation type="submission" date="2025-09" db="UniProtKB">
        <authorList>
            <consortium name="Ensembl"/>
        </authorList>
    </citation>
    <scope>IDENTIFICATION</scope>
</reference>
<feature type="region of interest" description="Disordered" evidence="10">
    <location>
        <begin position="119"/>
        <end position="159"/>
    </location>
</feature>
<sequence length="397" mass="44683">MACLIPPFCVSLGVCHTWGSASHQGYVILGDLPLQVLPLPLRSQAVFDSPEPWIPRHALNLPADLGPHFRPLRSARIRLQASLVLSFVLTRIGPAPSLLDGAQDARLTARRFTAVMPHGSASMEAEESEQEAAEQELLEGRDQKPEAEEEQEESEEAACGGKKRVVPGIVYLGHIPPRFRPLHVRNLLSAYGEVGRVFFQPEDGFVRRKKKAAAASTTGGKKRSKYSKDYTEGWVEFRDKRVAKRVAASLHNTPMGARRRSPFRYDLWNLKYLHRFTWSHLSEHLAFERQVRRQRLRAEVAQAKRETDFYLQSVERGQRFLAADGDSARPDSTWAFAQRPTEQELRARKAARPGGRERARLANVQDQARSNRGLLARIFGAPPPSESMEEPSLVKDS</sequence>
<dbReference type="AlphaFoldDB" id="A0A8C4LF81"/>
<evidence type="ECO:0000256" key="8">
    <source>
        <dbReference type="ARBA" id="ARBA00023163"/>
    </source>
</evidence>
<dbReference type="InterPro" id="IPR039119">
    <property type="entry name" value="ABT1/Esf2"/>
</dbReference>
<dbReference type="SUPFAM" id="SSF54928">
    <property type="entry name" value="RNA-binding domain, RBD"/>
    <property type="match status" value="1"/>
</dbReference>
<reference evidence="11" key="2">
    <citation type="submission" date="2025-08" db="UniProtKB">
        <authorList>
            <consortium name="Ensembl"/>
        </authorList>
    </citation>
    <scope>IDENTIFICATION</scope>
</reference>
<keyword evidence="9" id="KW-0539">Nucleus</keyword>
<comment type="subcellular location">
    <subcellularLocation>
        <location evidence="1">Nucleus</location>
        <location evidence="1">Nucleolus</location>
    </subcellularLocation>
</comment>
<dbReference type="GO" id="GO:0006355">
    <property type="term" value="P:regulation of DNA-templated transcription"/>
    <property type="evidence" value="ECO:0007669"/>
    <property type="project" value="UniProtKB-ARBA"/>
</dbReference>
<comment type="similarity">
    <text evidence="2">Belongs to the ESF2/ABP1 family.</text>
</comment>
<protein>
    <recommendedName>
        <fullName evidence="3">Activator of basal transcription 1</fullName>
    </recommendedName>
</protein>
<keyword evidence="6" id="KW-0175">Coiled coil</keyword>
<dbReference type="FunFam" id="3.30.70.330:FF:000447">
    <property type="entry name" value="Activator of basal transcription 1"/>
    <property type="match status" value="1"/>
</dbReference>
<evidence type="ECO:0000256" key="6">
    <source>
        <dbReference type="ARBA" id="ARBA00023054"/>
    </source>
</evidence>
<dbReference type="GO" id="GO:0000447">
    <property type="term" value="P:endonucleolytic cleavage in ITS1 to separate SSU-rRNA from 5.8S rRNA and LSU-rRNA from tricistronic rRNA transcript (SSU-rRNA, 5.8S rRNA, LSU-rRNA)"/>
    <property type="evidence" value="ECO:0007669"/>
    <property type="project" value="TreeGrafter"/>
</dbReference>
<dbReference type="GO" id="GO:0003677">
    <property type="term" value="F:DNA binding"/>
    <property type="evidence" value="ECO:0007669"/>
    <property type="project" value="UniProtKB-KW"/>
</dbReference>
<dbReference type="GO" id="GO:0003723">
    <property type="term" value="F:RNA binding"/>
    <property type="evidence" value="ECO:0007669"/>
    <property type="project" value="UniProtKB-KW"/>
</dbReference>
<keyword evidence="7" id="KW-0238">DNA-binding</keyword>
<feature type="region of interest" description="Disordered" evidence="10">
    <location>
        <begin position="348"/>
        <end position="397"/>
    </location>
</feature>
<keyword evidence="4" id="KW-0694">RNA-binding</keyword>
<evidence type="ECO:0000256" key="9">
    <source>
        <dbReference type="ARBA" id="ARBA00023242"/>
    </source>
</evidence>
<dbReference type="GO" id="GO:0000472">
    <property type="term" value="P:endonucleolytic cleavage to generate mature 5'-end of SSU-rRNA from (SSU-rRNA, 5.8S rRNA, LSU-rRNA)"/>
    <property type="evidence" value="ECO:0007669"/>
    <property type="project" value="TreeGrafter"/>
</dbReference>
<evidence type="ECO:0000256" key="1">
    <source>
        <dbReference type="ARBA" id="ARBA00004604"/>
    </source>
</evidence>